<keyword evidence="7" id="KW-0393">Immunoglobulin domain</keyword>
<evidence type="ECO:0000313" key="10">
    <source>
        <dbReference type="EMBL" id="KAL0202760.1"/>
    </source>
</evidence>
<dbReference type="Proteomes" id="UP001529510">
    <property type="component" value="Unassembled WGS sequence"/>
</dbReference>
<dbReference type="InterPro" id="IPR013783">
    <property type="entry name" value="Ig-like_fold"/>
</dbReference>
<dbReference type="InterPro" id="IPR007110">
    <property type="entry name" value="Ig-like_dom"/>
</dbReference>
<evidence type="ECO:0000259" key="9">
    <source>
        <dbReference type="PROSITE" id="PS50835"/>
    </source>
</evidence>
<dbReference type="InterPro" id="IPR003598">
    <property type="entry name" value="Ig_sub2"/>
</dbReference>
<accession>A0ABD0RZS9</accession>
<dbReference type="Gene3D" id="2.60.40.10">
    <property type="entry name" value="Immunoglobulins"/>
    <property type="match status" value="1"/>
</dbReference>
<keyword evidence="5" id="KW-1015">Disulfide bond</keyword>
<feature type="non-terminal residue" evidence="10">
    <location>
        <position position="1"/>
    </location>
</feature>
<name>A0ABD0RZS9_CIRMR</name>
<evidence type="ECO:0000256" key="6">
    <source>
        <dbReference type="ARBA" id="ARBA00023180"/>
    </source>
</evidence>
<evidence type="ECO:0000313" key="11">
    <source>
        <dbReference type="Proteomes" id="UP001529510"/>
    </source>
</evidence>
<dbReference type="PANTHER" id="PTHR46013:SF4">
    <property type="entry name" value="B-CELL RECEPTOR CD22-RELATED"/>
    <property type="match status" value="1"/>
</dbReference>
<keyword evidence="2" id="KW-1003">Cell membrane</keyword>
<feature type="non-terminal residue" evidence="10">
    <location>
        <position position="86"/>
    </location>
</feature>
<feature type="compositionally biased region" description="Polar residues" evidence="8">
    <location>
        <begin position="59"/>
        <end position="72"/>
    </location>
</feature>
<evidence type="ECO:0000256" key="2">
    <source>
        <dbReference type="ARBA" id="ARBA00022475"/>
    </source>
</evidence>
<proteinExistence type="predicted"/>
<evidence type="ECO:0000256" key="1">
    <source>
        <dbReference type="ARBA" id="ARBA00004236"/>
    </source>
</evidence>
<dbReference type="AlphaFoldDB" id="A0ABD0RZS9"/>
<dbReference type="GO" id="GO:0005886">
    <property type="term" value="C:plasma membrane"/>
    <property type="evidence" value="ECO:0007669"/>
    <property type="project" value="UniProtKB-SubCell"/>
</dbReference>
<reference evidence="10 11" key="1">
    <citation type="submission" date="2024-05" db="EMBL/GenBank/DDBJ databases">
        <title>Genome sequencing and assembly of Indian major carp, Cirrhinus mrigala (Hamilton, 1822).</title>
        <authorList>
            <person name="Mohindra V."/>
            <person name="Chowdhury L.M."/>
            <person name="Lal K."/>
            <person name="Jena J.K."/>
        </authorList>
    </citation>
    <scope>NUCLEOTIDE SEQUENCE [LARGE SCALE GENOMIC DNA]</scope>
    <source>
        <strain evidence="10">CM1030</strain>
        <tissue evidence="10">Blood</tissue>
    </source>
</reference>
<evidence type="ECO:0000256" key="3">
    <source>
        <dbReference type="ARBA" id="ARBA00022729"/>
    </source>
</evidence>
<dbReference type="PANTHER" id="PTHR46013">
    <property type="entry name" value="VASCULAR CELL ADHESION MOLECULE 1"/>
    <property type="match status" value="1"/>
</dbReference>
<keyword evidence="4" id="KW-0472">Membrane</keyword>
<evidence type="ECO:0000256" key="5">
    <source>
        <dbReference type="ARBA" id="ARBA00023157"/>
    </source>
</evidence>
<comment type="caution">
    <text evidence="10">The sequence shown here is derived from an EMBL/GenBank/DDBJ whole genome shotgun (WGS) entry which is preliminary data.</text>
</comment>
<dbReference type="InterPro" id="IPR036179">
    <property type="entry name" value="Ig-like_dom_sf"/>
</dbReference>
<sequence>PSGEIVEGDSVTLNCSSDSNPPALNFTWFKENQNSAVGSGQSFSISSFNSSHSGHYSCEAQNKHGSQRSASVSVTVKGICYKQTLF</sequence>
<gene>
    <name evidence="10" type="ORF">M9458_000778</name>
</gene>
<evidence type="ECO:0000256" key="7">
    <source>
        <dbReference type="ARBA" id="ARBA00023319"/>
    </source>
</evidence>
<dbReference type="SUPFAM" id="SSF48726">
    <property type="entry name" value="Immunoglobulin"/>
    <property type="match status" value="1"/>
</dbReference>
<protein>
    <recommendedName>
        <fullName evidence="9">Ig-like domain-containing protein</fullName>
    </recommendedName>
</protein>
<evidence type="ECO:0000256" key="8">
    <source>
        <dbReference type="SAM" id="MobiDB-lite"/>
    </source>
</evidence>
<dbReference type="PROSITE" id="PS50835">
    <property type="entry name" value="IG_LIKE"/>
    <property type="match status" value="1"/>
</dbReference>
<comment type="subcellular location">
    <subcellularLocation>
        <location evidence="1">Cell membrane</location>
    </subcellularLocation>
</comment>
<feature type="domain" description="Ig-like" evidence="9">
    <location>
        <begin position="1"/>
        <end position="73"/>
    </location>
</feature>
<dbReference type="SMART" id="SM00409">
    <property type="entry name" value="IG"/>
    <property type="match status" value="1"/>
</dbReference>
<dbReference type="Pfam" id="PF13895">
    <property type="entry name" value="Ig_2"/>
    <property type="match status" value="1"/>
</dbReference>
<dbReference type="SMART" id="SM00408">
    <property type="entry name" value="IGc2"/>
    <property type="match status" value="1"/>
</dbReference>
<evidence type="ECO:0000256" key="4">
    <source>
        <dbReference type="ARBA" id="ARBA00023136"/>
    </source>
</evidence>
<keyword evidence="11" id="KW-1185">Reference proteome</keyword>
<organism evidence="10 11">
    <name type="scientific">Cirrhinus mrigala</name>
    <name type="common">Mrigala</name>
    <dbReference type="NCBI Taxonomy" id="683832"/>
    <lineage>
        <taxon>Eukaryota</taxon>
        <taxon>Metazoa</taxon>
        <taxon>Chordata</taxon>
        <taxon>Craniata</taxon>
        <taxon>Vertebrata</taxon>
        <taxon>Euteleostomi</taxon>
        <taxon>Actinopterygii</taxon>
        <taxon>Neopterygii</taxon>
        <taxon>Teleostei</taxon>
        <taxon>Ostariophysi</taxon>
        <taxon>Cypriniformes</taxon>
        <taxon>Cyprinidae</taxon>
        <taxon>Labeoninae</taxon>
        <taxon>Labeonini</taxon>
        <taxon>Cirrhinus</taxon>
    </lineage>
</organism>
<keyword evidence="6" id="KW-0325">Glycoprotein</keyword>
<feature type="region of interest" description="Disordered" evidence="8">
    <location>
        <begin position="47"/>
        <end position="72"/>
    </location>
</feature>
<keyword evidence="3" id="KW-0732">Signal</keyword>
<feature type="compositionally biased region" description="Low complexity" evidence="8">
    <location>
        <begin position="47"/>
        <end position="57"/>
    </location>
</feature>
<dbReference type="InterPro" id="IPR003599">
    <property type="entry name" value="Ig_sub"/>
</dbReference>
<dbReference type="FunFam" id="2.60.40.10:FF:000357">
    <property type="entry name" value="Fc receptor like 1"/>
    <property type="match status" value="1"/>
</dbReference>
<dbReference type="EMBL" id="JAMKFB020000001">
    <property type="protein sequence ID" value="KAL0202760.1"/>
    <property type="molecule type" value="Genomic_DNA"/>
</dbReference>